<dbReference type="Proteomes" id="UP000178636">
    <property type="component" value="Unassembled WGS sequence"/>
</dbReference>
<dbReference type="InterPro" id="IPR036086">
    <property type="entry name" value="ParB/Sulfiredoxin_sf"/>
</dbReference>
<dbReference type="CDD" id="cd16387">
    <property type="entry name" value="ParB_N_Srx"/>
    <property type="match status" value="1"/>
</dbReference>
<evidence type="ECO:0000313" key="3">
    <source>
        <dbReference type="Proteomes" id="UP000178636"/>
    </source>
</evidence>
<dbReference type="Gene3D" id="3.90.1530.10">
    <property type="entry name" value="Conserved hypothetical protein from pyrococcus furiosus pfu- 392566-001, ParB domain"/>
    <property type="match status" value="1"/>
</dbReference>
<protein>
    <recommendedName>
        <fullName evidence="1">ParB-like N-terminal domain-containing protein</fullName>
    </recommendedName>
</protein>
<name>A0A1G2DDP6_9BACT</name>
<dbReference type="SMART" id="SM00470">
    <property type="entry name" value="ParB"/>
    <property type="match status" value="1"/>
</dbReference>
<evidence type="ECO:0000259" key="1">
    <source>
        <dbReference type="SMART" id="SM00470"/>
    </source>
</evidence>
<organism evidence="2 3">
    <name type="scientific">Candidatus Lloydbacteria bacterium RIFCSPHIGHO2_02_FULL_54_17</name>
    <dbReference type="NCBI Taxonomy" id="1798664"/>
    <lineage>
        <taxon>Bacteria</taxon>
        <taxon>Candidatus Lloydiibacteriota</taxon>
    </lineage>
</organism>
<dbReference type="Pfam" id="PF02195">
    <property type="entry name" value="ParB_N"/>
    <property type="match status" value="1"/>
</dbReference>
<dbReference type="AlphaFoldDB" id="A0A1G2DDP6"/>
<gene>
    <name evidence="2" type="ORF">A3C93_01670</name>
</gene>
<feature type="domain" description="ParB-like N-terminal" evidence="1">
    <location>
        <begin position="4"/>
        <end position="93"/>
    </location>
</feature>
<evidence type="ECO:0000313" key="2">
    <source>
        <dbReference type="EMBL" id="OGZ11061.1"/>
    </source>
</evidence>
<dbReference type="STRING" id="1798664.A3C93_01670"/>
<dbReference type="EMBL" id="MHLO01000040">
    <property type="protein sequence ID" value="OGZ11061.1"/>
    <property type="molecule type" value="Genomic_DNA"/>
</dbReference>
<accession>A0A1G2DDP6</accession>
<dbReference type="InterPro" id="IPR003115">
    <property type="entry name" value="ParB_N"/>
</dbReference>
<reference evidence="2 3" key="1">
    <citation type="journal article" date="2016" name="Nat. Commun.">
        <title>Thousands of microbial genomes shed light on interconnected biogeochemical processes in an aquifer system.</title>
        <authorList>
            <person name="Anantharaman K."/>
            <person name="Brown C.T."/>
            <person name="Hug L.A."/>
            <person name="Sharon I."/>
            <person name="Castelle C.J."/>
            <person name="Probst A.J."/>
            <person name="Thomas B.C."/>
            <person name="Singh A."/>
            <person name="Wilkins M.J."/>
            <person name="Karaoz U."/>
            <person name="Brodie E.L."/>
            <person name="Williams K.H."/>
            <person name="Hubbard S.S."/>
            <person name="Banfield J.F."/>
        </authorList>
    </citation>
    <scope>NUCLEOTIDE SEQUENCE [LARGE SCALE GENOMIC DNA]</scope>
</reference>
<sequence>MQELWLPISELRFTAKKRRGVSPKRVEELRREIEDGNDLRPIRVHALGDGTYIVKDGRHRIQAHLAAGLVSIAAMVENLGERTRRWFTLFTHRFGGVFLAERKGVVLSFF</sequence>
<comment type="caution">
    <text evidence="2">The sequence shown here is derived from an EMBL/GenBank/DDBJ whole genome shotgun (WGS) entry which is preliminary data.</text>
</comment>
<proteinExistence type="predicted"/>
<dbReference type="SUPFAM" id="SSF110849">
    <property type="entry name" value="ParB/Sulfiredoxin"/>
    <property type="match status" value="1"/>
</dbReference>